<dbReference type="AlphaFoldDB" id="A0A124HNW9"/>
<reference evidence="4 5" key="1">
    <citation type="submission" date="2015-10" db="EMBL/GenBank/DDBJ databases">
        <title>Draft genome sequence of Streptomyces corchorusii DSM 40340, type strain for the species Streptomyces corchorusii.</title>
        <authorList>
            <person name="Ruckert C."/>
            <person name="Winkler A."/>
            <person name="Kalinowski J."/>
            <person name="Kampfer P."/>
            <person name="Glaeser S."/>
        </authorList>
    </citation>
    <scope>NUCLEOTIDE SEQUENCE [LARGE SCALE GENOMIC DNA]</scope>
    <source>
        <strain evidence="4 5">DSM 40340</strain>
    </source>
</reference>
<dbReference type="Pfam" id="PF12833">
    <property type="entry name" value="HTH_18"/>
    <property type="match status" value="1"/>
</dbReference>
<dbReference type="GO" id="GO:0043565">
    <property type="term" value="F:sequence-specific DNA binding"/>
    <property type="evidence" value="ECO:0007669"/>
    <property type="project" value="InterPro"/>
</dbReference>
<keyword evidence="1" id="KW-0805">Transcription regulation</keyword>
<evidence type="ECO:0000256" key="2">
    <source>
        <dbReference type="ARBA" id="ARBA00023163"/>
    </source>
</evidence>
<dbReference type="Proteomes" id="UP000053398">
    <property type="component" value="Unassembled WGS sequence"/>
</dbReference>
<dbReference type="SUPFAM" id="SSF46689">
    <property type="entry name" value="Homeodomain-like"/>
    <property type="match status" value="1"/>
</dbReference>
<protein>
    <recommendedName>
        <fullName evidence="3">HTH araC/xylS-type domain-containing protein</fullName>
    </recommendedName>
</protein>
<dbReference type="InterPro" id="IPR018060">
    <property type="entry name" value="HTH_AraC"/>
</dbReference>
<keyword evidence="2" id="KW-0804">Transcription</keyword>
<name>A0A124HNW9_STRCK</name>
<evidence type="ECO:0000256" key="1">
    <source>
        <dbReference type="ARBA" id="ARBA00023015"/>
    </source>
</evidence>
<feature type="domain" description="HTH araC/xylS-type" evidence="3">
    <location>
        <begin position="21"/>
        <end position="61"/>
    </location>
</feature>
<organism evidence="4 5">
    <name type="scientific">Streptomyces corchorusii</name>
    <name type="common">Streptomyces chibaensis</name>
    <dbReference type="NCBI Taxonomy" id="1903"/>
    <lineage>
        <taxon>Bacteria</taxon>
        <taxon>Bacillati</taxon>
        <taxon>Actinomycetota</taxon>
        <taxon>Actinomycetes</taxon>
        <taxon>Kitasatosporales</taxon>
        <taxon>Streptomycetaceae</taxon>
        <taxon>Streptomyces</taxon>
    </lineage>
</organism>
<comment type="caution">
    <text evidence="4">The sequence shown here is derived from an EMBL/GenBank/DDBJ whole genome shotgun (WGS) entry which is preliminary data.</text>
</comment>
<dbReference type="EMBL" id="LMWP01000012">
    <property type="protein sequence ID" value="KUN30434.1"/>
    <property type="molecule type" value="Genomic_DNA"/>
</dbReference>
<dbReference type="InterPro" id="IPR009057">
    <property type="entry name" value="Homeodomain-like_sf"/>
</dbReference>
<dbReference type="Gene3D" id="1.10.10.60">
    <property type="entry name" value="Homeodomain-like"/>
    <property type="match status" value="1"/>
</dbReference>
<gene>
    <name evidence="4" type="ORF">AQJ11_11765</name>
</gene>
<keyword evidence="5" id="KW-1185">Reference proteome</keyword>
<dbReference type="PROSITE" id="PS01124">
    <property type="entry name" value="HTH_ARAC_FAMILY_2"/>
    <property type="match status" value="1"/>
</dbReference>
<accession>A0A124HNW9</accession>
<evidence type="ECO:0000259" key="3">
    <source>
        <dbReference type="PROSITE" id="PS01124"/>
    </source>
</evidence>
<evidence type="ECO:0000313" key="4">
    <source>
        <dbReference type="EMBL" id="KUN30434.1"/>
    </source>
</evidence>
<sequence length="64" mass="7020">MQQVADEHRPFAARLDPATRLRETDAPLATVARETGYGSPYALSHAFSREFGITPSAYRGLRAA</sequence>
<proteinExistence type="predicted"/>
<evidence type="ECO:0000313" key="5">
    <source>
        <dbReference type="Proteomes" id="UP000053398"/>
    </source>
</evidence>
<dbReference type="GO" id="GO:0003700">
    <property type="term" value="F:DNA-binding transcription factor activity"/>
    <property type="evidence" value="ECO:0007669"/>
    <property type="project" value="InterPro"/>
</dbReference>